<gene>
    <name evidence="4" type="ORF">COU47_02215</name>
</gene>
<reference evidence="5" key="1">
    <citation type="submission" date="2017-09" db="EMBL/GenBank/DDBJ databases">
        <title>Depth-based differentiation of microbial function through sediment-hosted aquifers and enrichment of novel symbionts in the deep terrestrial subsurface.</title>
        <authorList>
            <person name="Probst A.J."/>
            <person name="Ladd B."/>
            <person name="Jarett J.K."/>
            <person name="Geller-Mcgrath D.E."/>
            <person name="Sieber C.M.K."/>
            <person name="Emerson J.B."/>
            <person name="Anantharaman K."/>
            <person name="Thomas B.C."/>
            <person name="Malmstrom R."/>
            <person name="Stieglmeier M."/>
            <person name="Klingl A."/>
            <person name="Woyke T."/>
            <person name="Ryan C.M."/>
            <person name="Banfield J.F."/>
        </authorList>
    </citation>
    <scope>NUCLEOTIDE SEQUENCE [LARGE SCALE GENOMIC DNA]</scope>
</reference>
<evidence type="ECO:0000256" key="3">
    <source>
        <dbReference type="ARBA" id="ARBA00022884"/>
    </source>
</evidence>
<protein>
    <submittedName>
        <fullName evidence="4">Aminoacyl-tRNA hydrolase</fullName>
    </submittedName>
</protein>
<keyword evidence="1" id="KW-0820">tRNA-binding</keyword>
<comment type="caution">
    <text evidence="4">The sequence shown here is derived from an EMBL/GenBank/DDBJ whole genome shotgun (WGS) entry which is preliminary data.</text>
</comment>
<keyword evidence="3" id="KW-0694">RNA-binding</keyword>
<evidence type="ECO:0000256" key="2">
    <source>
        <dbReference type="ARBA" id="ARBA00022801"/>
    </source>
</evidence>
<name>A0A2H0TDB2_9BACT</name>
<keyword evidence="2 4" id="KW-0378">Hydrolase</keyword>
<dbReference type="AlphaFoldDB" id="A0A2H0TDB2"/>
<dbReference type="InterPro" id="IPR001328">
    <property type="entry name" value="Pept_tRNA_hydro"/>
</dbReference>
<dbReference type="EMBL" id="PFCO01000005">
    <property type="protein sequence ID" value="PIR69546.1"/>
    <property type="molecule type" value="Genomic_DNA"/>
</dbReference>
<evidence type="ECO:0000256" key="1">
    <source>
        <dbReference type="ARBA" id="ARBA00022555"/>
    </source>
</evidence>
<dbReference type="CDD" id="cd00462">
    <property type="entry name" value="PTH"/>
    <property type="match status" value="1"/>
</dbReference>
<proteinExistence type="predicted"/>
<organism evidence="4 5">
    <name type="scientific">Candidatus Niyogibacteria bacterium CG10_big_fil_rev_8_21_14_0_10_46_36</name>
    <dbReference type="NCBI Taxonomy" id="1974726"/>
    <lineage>
        <taxon>Bacteria</taxon>
        <taxon>Candidatus Niyogiibacteriota</taxon>
    </lineage>
</organism>
<dbReference type="InterPro" id="IPR036416">
    <property type="entry name" value="Pept_tRNA_hydro_sf"/>
</dbReference>
<evidence type="ECO:0000313" key="5">
    <source>
        <dbReference type="Proteomes" id="UP000231503"/>
    </source>
</evidence>
<dbReference type="Gene3D" id="3.40.50.1470">
    <property type="entry name" value="Peptidyl-tRNA hydrolase"/>
    <property type="match status" value="1"/>
</dbReference>
<dbReference type="GO" id="GO:0004045">
    <property type="term" value="F:peptidyl-tRNA hydrolase activity"/>
    <property type="evidence" value="ECO:0007669"/>
    <property type="project" value="InterPro"/>
</dbReference>
<sequence>MYTLVGLGNPGEQYECTRHNAGRMAVIAFAKKMELEDWKIDKKRQSLKTEGALKKEKFTCLLPETFMNKSGIAVKGMSVKMARTLVVLYDDIDIELGRFKISFDRGSGGHKGLESIMRMIKTKDFVRVRIGIAPRRKPGQKQMPAFLLKKFNAKELGKLKTVFKKTNEALTTIITEGHQKAMNTHN</sequence>
<evidence type="ECO:0000313" key="4">
    <source>
        <dbReference type="EMBL" id="PIR69546.1"/>
    </source>
</evidence>
<dbReference type="Proteomes" id="UP000231503">
    <property type="component" value="Unassembled WGS sequence"/>
</dbReference>
<accession>A0A2H0TDB2</accession>
<dbReference type="GO" id="GO:0000049">
    <property type="term" value="F:tRNA binding"/>
    <property type="evidence" value="ECO:0007669"/>
    <property type="project" value="UniProtKB-KW"/>
</dbReference>
<dbReference type="PANTHER" id="PTHR17224">
    <property type="entry name" value="PEPTIDYL-TRNA HYDROLASE"/>
    <property type="match status" value="1"/>
</dbReference>
<dbReference type="SUPFAM" id="SSF53178">
    <property type="entry name" value="Peptidyl-tRNA hydrolase-like"/>
    <property type="match status" value="1"/>
</dbReference>
<dbReference type="NCBIfam" id="TIGR00447">
    <property type="entry name" value="pth"/>
    <property type="match status" value="1"/>
</dbReference>
<dbReference type="PANTHER" id="PTHR17224:SF1">
    <property type="entry name" value="PEPTIDYL-TRNA HYDROLASE"/>
    <property type="match status" value="1"/>
</dbReference>
<dbReference type="Pfam" id="PF01195">
    <property type="entry name" value="Pept_tRNA_hydro"/>
    <property type="match status" value="1"/>
</dbReference>